<reference evidence="2 3" key="3">
    <citation type="journal article" date="2012" name="J. Bacteriol.">
        <title>Genome Sequence of Paenibacillus terrae HPL-003, a Xylanase-Producing Bacterium Isolated from Soil Found in Forest Residue.</title>
        <authorList>
            <person name="Shin S.H."/>
            <person name="Kim S."/>
            <person name="Kim J.Y."/>
            <person name="Song H.Y."/>
            <person name="Cho S.J."/>
            <person name="Kim D.R."/>
            <person name="Lee K.I."/>
            <person name="Lim H.K."/>
            <person name="Park N.J."/>
            <person name="Hwang I.T."/>
            <person name="Yang K.S."/>
        </authorList>
    </citation>
    <scope>NUCLEOTIDE SEQUENCE [LARGE SCALE GENOMIC DNA]</scope>
    <source>
        <strain evidence="2 3">HPL-003</strain>
    </source>
</reference>
<feature type="transmembrane region" description="Helical" evidence="1">
    <location>
        <begin position="60"/>
        <end position="85"/>
    </location>
</feature>
<gene>
    <name evidence="2" type="ordered locus">HPL003_26225</name>
</gene>
<feature type="transmembrane region" description="Helical" evidence="1">
    <location>
        <begin position="203"/>
        <end position="224"/>
    </location>
</feature>
<name>G7VR60_PAETH</name>
<evidence type="ECO:0000313" key="2">
    <source>
        <dbReference type="EMBL" id="AET61959.1"/>
    </source>
</evidence>
<keyword evidence="1" id="KW-0472">Membrane</keyword>
<reference evidence="3" key="1">
    <citation type="submission" date="2011-11" db="EMBL/GenBank/DDBJ databases">
        <title>Complete sequence of Paenibacillus terrae HPL-003.</title>
        <authorList>
            <person name="Shin S.H."/>
            <person name="Kim S."/>
            <person name="Kim J.Y."/>
        </authorList>
    </citation>
    <scope>NUCLEOTIDE SEQUENCE [LARGE SCALE GENOMIC DNA]</scope>
    <source>
        <strain evidence="3">HPL-003</strain>
    </source>
</reference>
<reference key="2">
    <citation type="submission" date="2011-11" db="EMBL/GenBank/DDBJ databases">
        <authorList>
            <person name="Shin S.H."/>
            <person name="Kim S."/>
            <person name="Kim J.Y."/>
        </authorList>
    </citation>
    <scope>NUCLEOTIDE SEQUENCE</scope>
    <source>
        <strain>HPL-003</strain>
    </source>
</reference>
<keyword evidence="1" id="KW-1133">Transmembrane helix</keyword>
<evidence type="ECO:0000313" key="3">
    <source>
        <dbReference type="Proteomes" id="UP000005876"/>
    </source>
</evidence>
<proteinExistence type="predicted"/>
<feature type="transmembrane region" description="Helical" evidence="1">
    <location>
        <begin position="106"/>
        <end position="132"/>
    </location>
</feature>
<feature type="transmembrane region" description="Helical" evidence="1">
    <location>
        <begin position="138"/>
        <end position="155"/>
    </location>
</feature>
<accession>G7VR60</accession>
<dbReference type="KEGG" id="pta:HPL003_26225"/>
<evidence type="ECO:0000256" key="1">
    <source>
        <dbReference type="SAM" id="Phobius"/>
    </source>
</evidence>
<sequence>MQDENEKKLLIEFVKETKIASLNKMNNATFKFGTLFVFIMGSLLFALQNLPSNRPDLHDYYIASILVNYFIGISVISSHIFNAFFRKVQQNKNAEKKWNEMEIKYMFPLQMVSFIQMIIFIFIILVMFVFCFYFELEFWRIMLQFIALLYLIYFMGRNAIKKIKPEEQNEKIHKKIIDLIIFLIIIISSLYNFPFIIDLIFDHRLVTVYCFYFVGCFWALSLIFKAFSYRIIYSWVEDFYNEIHISDLSLDEIKNKLKLEFSAGRNIETITFNNDR</sequence>
<feature type="transmembrane region" description="Helical" evidence="1">
    <location>
        <begin position="28"/>
        <end position="48"/>
    </location>
</feature>
<keyword evidence="1" id="KW-0812">Transmembrane</keyword>
<dbReference type="HOGENOM" id="CLU_1007767_0_0_9"/>
<dbReference type="EMBL" id="CP003107">
    <property type="protein sequence ID" value="AET61959.1"/>
    <property type="molecule type" value="Genomic_DNA"/>
</dbReference>
<feature type="transmembrane region" description="Helical" evidence="1">
    <location>
        <begin position="176"/>
        <end position="197"/>
    </location>
</feature>
<organism evidence="2 3">
    <name type="scientific">Paenibacillus terrae (strain HPL-003)</name>
    <dbReference type="NCBI Taxonomy" id="985665"/>
    <lineage>
        <taxon>Bacteria</taxon>
        <taxon>Bacillati</taxon>
        <taxon>Bacillota</taxon>
        <taxon>Bacilli</taxon>
        <taxon>Bacillales</taxon>
        <taxon>Paenibacillaceae</taxon>
        <taxon>Paenibacillus</taxon>
    </lineage>
</organism>
<dbReference type="Proteomes" id="UP000005876">
    <property type="component" value="Chromosome"/>
</dbReference>
<protein>
    <submittedName>
        <fullName evidence="2">Uncharacterized protein</fullName>
    </submittedName>
</protein>
<dbReference type="AlphaFoldDB" id="G7VR60"/>